<proteinExistence type="predicted"/>
<organism evidence="2 3">
    <name type="scientific">Cylicocyclus nassatus</name>
    <name type="common">Nematode worm</name>
    <dbReference type="NCBI Taxonomy" id="53992"/>
    <lineage>
        <taxon>Eukaryota</taxon>
        <taxon>Metazoa</taxon>
        <taxon>Ecdysozoa</taxon>
        <taxon>Nematoda</taxon>
        <taxon>Chromadorea</taxon>
        <taxon>Rhabditida</taxon>
        <taxon>Rhabditina</taxon>
        <taxon>Rhabditomorpha</taxon>
        <taxon>Strongyloidea</taxon>
        <taxon>Strongylidae</taxon>
        <taxon>Cylicocyclus</taxon>
    </lineage>
</organism>
<evidence type="ECO:0000313" key="2">
    <source>
        <dbReference type="EMBL" id="CAJ0596258.1"/>
    </source>
</evidence>
<keyword evidence="3" id="KW-1185">Reference proteome</keyword>
<dbReference type="EMBL" id="CATQJL010000112">
    <property type="protein sequence ID" value="CAJ0596258.1"/>
    <property type="molecule type" value="Genomic_DNA"/>
</dbReference>
<protein>
    <recommendedName>
        <fullName evidence="4">Saposin B-type domain-containing protein</fullName>
    </recommendedName>
</protein>
<feature type="chain" id="PRO_5041218413" description="Saposin B-type domain-containing protein" evidence="1">
    <location>
        <begin position="17"/>
        <end position="85"/>
    </location>
</feature>
<dbReference type="Proteomes" id="UP001176961">
    <property type="component" value="Unassembled WGS sequence"/>
</dbReference>
<comment type="caution">
    <text evidence="2">The sequence shown here is derived from an EMBL/GenBank/DDBJ whole genome shotgun (WGS) entry which is preliminary data.</text>
</comment>
<dbReference type="AlphaFoldDB" id="A0AA36GQB8"/>
<evidence type="ECO:0000256" key="1">
    <source>
        <dbReference type="SAM" id="SignalP"/>
    </source>
</evidence>
<name>A0AA36GQB8_CYLNA</name>
<accession>A0AA36GQB8</accession>
<gene>
    <name evidence="2" type="ORF">CYNAS_LOCUS8241</name>
</gene>
<reference evidence="2" key="1">
    <citation type="submission" date="2023-07" db="EMBL/GenBank/DDBJ databases">
        <authorList>
            <consortium name="CYATHOMIX"/>
        </authorList>
    </citation>
    <scope>NUCLEOTIDE SEQUENCE</scope>
    <source>
        <strain evidence="2">N/A</strain>
    </source>
</reference>
<evidence type="ECO:0008006" key="4">
    <source>
        <dbReference type="Google" id="ProtNLM"/>
    </source>
</evidence>
<feature type="signal peptide" evidence="1">
    <location>
        <begin position="1"/>
        <end position="16"/>
    </location>
</feature>
<evidence type="ECO:0000313" key="3">
    <source>
        <dbReference type="Proteomes" id="UP001176961"/>
    </source>
</evidence>
<keyword evidence="1" id="KW-0732">Signal</keyword>
<sequence>MRFLTIWLAFPLYSLALDDTTDEEYCTTCQAMMTNCMEIYDDDFSSITEAEILSTMSSLCGKYFIGFEEVICRMLCQASAFSGFV</sequence>